<dbReference type="AlphaFoldDB" id="A1TC48"/>
<feature type="compositionally biased region" description="Low complexity" evidence="1">
    <location>
        <begin position="326"/>
        <end position="344"/>
    </location>
</feature>
<sequence length="421" mass="41880">MHVAVRSPLATGVALVGAGAIALTPVHPSLPDISVPAVSSMAVQLTAQPNPIALWTEVFAGAINNIGGLGEDLLSDPFPVLNQILRNQFGYLQTIGEAGKGIIDGLVEYASPDNPFGLQAGIRDAVAQFKAGDIGAAFTTLASTVITGPIIVGAGLPLLMSGLLEVPVKMAQNFTDAVAALLNPTTAVPLITAALGPILGPFSALGASVQDFVEALGSGDVLDAITTVINVPAKLVGAALNGFTDEGGNFFAGILTVSDDPFSAGLLQTLLVTVPRAVAAALGAEDAPARVAGALDEVSSPISEPAAAVTVSVTETDSATTEVDSATEVPAAEPEETPTAPAEEAPVEEAPAEERADTSAEDGAVQGDAEVTDGEPVVDEAADGDDAPTSDDTEADDAGADEGTPSDTSAGDADSTDSSAA</sequence>
<proteinExistence type="predicted"/>
<dbReference type="EMBL" id="CP000511">
    <property type="protein sequence ID" value="ABM14748.1"/>
    <property type="molecule type" value="Genomic_DNA"/>
</dbReference>
<reference evidence="2" key="1">
    <citation type="submission" date="2006-12" db="EMBL/GenBank/DDBJ databases">
        <title>Complete sequence of Mycobacterium vanbaalenii PYR-1.</title>
        <authorList>
            <consortium name="US DOE Joint Genome Institute"/>
            <person name="Copeland A."/>
            <person name="Lucas S."/>
            <person name="Lapidus A."/>
            <person name="Barry K."/>
            <person name="Detter J.C."/>
            <person name="Glavina del Rio T."/>
            <person name="Hammon N."/>
            <person name="Israni S."/>
            <person name="Dalin E."/>
            <person name="Tice H."/>
            <person name="Pitluck S."/>
            <person name="Singan V."/>
            <person name="Schmutz J."/>
            <person name="Larimer F."/>
            <person name="Land M."/>
            <person name="Hauser L."/>
            <person name="Kyrpides N."/>
            <person name="Anderson I.J."/>
            <person name="Miller C."/>
            <person name="Richardson P."/>
        </authorList>
    </citation>
    <scope>NUCLEOTIDE SEQUENCE [LARGE SCALE GENOMIC DNA]</scope>
    <source>
        <strain evidence="2">PYR-1</strain>
    </source>
</reference>
<dbReference type="Proteomes" id="UP000009159">
    <property type="component" value="Chromosome"/>
</dbReference>
<name>A1TC48_MYCVP</name>
<feature type="compositionally biased region" description="Acidic residues" evidence="1">
    <location>
        <begin position="370"/>
        <end position="400"/>
    </location>
</feature>
<feature type="compositionally biased region" description="Polar residues" evidence="1">
    <location>
        <begin position="311"/>
        <end position="324"/>
    </location>
</feature>
<evidence type="ECO:0008006" key="4">
    <source>
        <dbReference type="Google" id="ProtNLM"/>
    </source>
</evidence>
<keyword evidence="3" id="KW-1185">Reference proteome</keyword>
<dbReference type="eggNOG" id="ENOG5031JYV">
    <property type="taxonomic scope" value="Bacteria"/>
</dbReference>
<accession>A1TC48</accession>
<evidence type="ECO:0000313" key="3">
    <source>
        <dbReference type="Proteomes" id="UP000009159"/>
    </source>
</evidence>
<evidence type="ECO:0000313" key="2">
    <source>
        <dbReference type="EMBL" id="ABM14748.1"/>
    </source>
</evidence>
<protein>
    <recommendedName>
        <fullName evidence="4">PE-PGRS family protein</fullName>
    </recommendedName>
</protein>
<organism evidence="2 3">
    <name type="scientific">Mycolicibacterium vanbaalenii (strain DSM 7251 / JCM 13017 / BCRC 16820 / KCTC 9966 / NRRL B-24157 / PYR-1)</name>
    <name type="common">Mycobacterium vanbaalenii</name>
    <dbReference type="NCBI Taxonomy" id="350058"/>
    <lineage>
        <taxon>Bacteria</taxon>
        <taxon>Bacillati</taxon>
        <taxon>Actinomycetota</taxon>
        <taxon>Actinomycetes</taxon>
        <taxon>Mycobacteriales</taxon>
        <taxon>Mycobacteriaceae</taxon>
        <taxon>Mycolicibacterium</taxon>
    </lineage>
</organism>
<feature type="compositionally biased region" description="Low complexity" evidence="1">
    <location>
        <begin position="401"/>
        <end position="421"/>
    </location>
</feature>
<feature type="region of interest" description="Disordered" evidence="1">
    <location>
        <begin position="298"/>
        <end position="421"/>
    </location>
</feature>
<dbReference type="KEGG" id="mva:Mvan_3971"/>
<evidence type="ECO:0000256" key="1">
    <source>
        <dbReference type="SAM" id="MobiDB-lite"/>
    </source>
</evidence>
<gene>
    <name evidence="2" type="ordered locus">Mvan_3971</name>
</gene>
<dbReference type="HOGENOM" id="CLU_052639_0_0_11"/>